<sequence>MSLTEAIITYHDLLTDDVAADSQAQLDDQMHSRGLFFGPRPLCSVLRPRFLTPEQYTYLRHAIRPLLRAFEKISHLAVADADFRAQFGLFDWEESLIHIDPGFKVHSPLSRVDSFFITDGQNMSLKFTENNAEVPAASAYNDVLNSAFFGLRVMGQFLKTYSVRSIPTRHSVMHVLLECWRQFSGGKRGNKPQIAILDWEEVPTRSEFELFVAYFKSQGLTAQIVDPRTVEYRNGGLYDGDYRIDLIYKRVLITELIERMGIDNPVVHAVRDHAVCMVNPFICKILFKKAALAVLSDERNAAIYAADEATAIREHIPWTRIVEERTTTYKGLPVDLIPFIQKYREQFVLKPNDDYGGHGIVLGWQTNSSGWEAALQTAMEIPYVVQERVPIPNEPYPSMVDGKLQIYNRMLDTAPFTFHGEYTDGCLTRLSTDPLLNVTAGGGSTVPTFIVEKRE</sequence>
<dbReference type="OrthoDB" id="9771802at2"/>
<dbReference type="KEGG" id="pbf:CFX0092_A2761"/>
<protein>
    <submittedName>
        <fullName evidence="1">Circularly permuted ATP-grasp type 2</fullName>
    </submittedName>
</protein>
<gene>
    <name evidence="1" type="ORF">CFX0092_A2761</name>
</gene>
<evidence type="ECO:0000313" key="2">
    <source>
        <dbReference type="Proteomes" id="UP000215027"/>
    </source>
</evidence>
<dbReference type="SUPFAM" id="SSF56059">
    <property type="entry name" value="Glutathione synthetase ATP-binding domain-like"/>
    <property type="match status" value="1"/>
</dbReference>
<evidence type="ECO:0000313" key="1">
    <source>
        <dbReference type="EMBL" id="CUS04639.2"/>
    </source>
</evidence>
<reference evidence="1" key="1">
    <citation type="submission" date="2016-01" db="EMBL/GenBank/DDBJ databases">
        <authorList>
            <person name="Mcilroy J.S."/>
            <person name="Karst M S."/>
            <person name="Albertsen M."/>
        </authorList>
    </citation>
    <scope>NUCLEOTIDE SEQUENCE</scope>
    <source>
        <strain evidence="1">Cfx-K</strain>
    </source>
</reference>
<dbReference type="EMBL" id="LN890655">
    <property type="protein sequence ID" value="CUS04639.2"/>
    <property type="molecule type" value="Genomic_DNA"/>
</dbReference>
<accession>A0A160T5A2</accession>
<dbReference type="Proteomes" id="UP000215027">
    <property type="component" value="Chromosome I"/>
</dbReference>
<dbReference type="RefSeq" id="WP_095043946.1">
    <property type="nucleotide sequence ID" value="NZ_LN890655.1"/>
</dbReference>
<organism evidence="1 2">
    <name type="scientific">Candidatus Promineifilum breve</name>
    <dbReference type="NCBI Taxonomy" id="1806508"/>
    <lineage>
        <taxon>Bacteria</taxon>
        <taxon>Bacillati</taxon>
        <taxon>Chloroflexota</taxon>
        <taxon>Ardenticatenia</taxon>
        <taxon>Candidatus Promineifilales</taxon>
        <taxon>Candidatus Promineifilaceae</taxon>
        <taxon>Candidatus Promineifilum</taxon>
    </lineage>
</organism>
<name>A0A160T5A2_9CHLR</name>
<dbReference type="AlphaFoldDB" id="A0A160T5A2"/>
<keyword evidence="2" id="KW-1185">Reference proteome</keyword>
<proteinExistence type="predicted"/>